<dbReference type="GO" id="GO:0019316">
    <property type="term" value="P:D-allose catabolic process"/>
    <property type="evidence" value="ECO:0007669"/>
    <property type="project" value="TreeGrafter"/>
</dbReference>
<dbReference type="InterPro" id="IPR003500">
    <property type="entry name" value="RpiB_LacA_LacB"/>
</dbReference>
<dbReference type="NCBIfam" id="TIGR01120">
    <property type="entry name" value="rpiB"/>
    <property type="match status" value="1"/>
</dbReference>
<dbReference type="AlphaFoldDB" id="A0A1G1XQJ8"/>
<dbReference type="PANTHER" id="PTHR30345">
    <property type="entry name" value="RIBOSE-5-PHOSPHATE ISOMERASE B"/>
    <property type="match status" value="1"/>
</dbReference>
<evidence type="ECO:0000256" key="2">
    <source>
        <dbReference type="ARBA" id="ARBA00023235"/>
    </source>
</evidence>
<dbReference type="Gene3D" id="3.40.1400.10">
    <property type="entry name" value="Sugar-phosphate isomerase, RpiB/LacA/LacB"/>
    <property type="match status" value="1"/>
</dbReference>
<dbReference type="SUPFAM" id="SSF89623">
    <property type="entry name" value="Ribose/Galactose isomerase RpiB/AlsB"/>
    <property type="match status" value="1"/>
</dbReference>
<dbReference type="InterPro" id="IPR004785">
    <property type="entry name" value="RpiB"/>
</dbReference>
<dbReference type="GO" id="GO:0004751">
    <property type="term" value="F:ribose-5-phosphate isomerase activity"/>
    <property type="evidence" value="ECO:0007669"/>
    <property type="project" value="TreeGrafter"/>
</dbReference>
<gene>
    <name evidence="4" type="ORF">A2Y82_04820</name>
</gene>
<evidence type="ECO:0000256" key="1">
    <source>
        <dbReference type="ARBA" id="ARBA00008754"/>
    </source>
</evidence>
<feature type="active site" description="Proton donor" evidence="3">
    <location>
        <position position="99"/>
    </location>
</feature>
<dbReference type="GO" id="GO:0009052">
    <property type="term" value="P:pentose-phosphate shunt, non-oxidative branch"/>
    <property type="evidence" value="ECO:0007669"/>
    <property type="project" value="TreeGrafter"/>
</dbReference>
<dbReference type="PIRSF" id="PIRSF005384">
    <property type="entry name" value="RpiB_LacA_B"/>
    <property type="match status" value="1"/>
</dbReference>
<sequence>MMIYLGADHAGFRLKEQLKKFLSTKKLKFVDLGNFKLDKNDDYPEFGYKAANAVAKNPQNRGILICGSSFGVCIVANKVKGIRAVSICNIKDAKLSREHNDANVLCLSGWDLKLEMAKKIVDIWLKTKFNKAKRHLRRLAMIKRYES</sequence>
<reference evidence="4 5" key="1">
    <citation type="journal article" date="2016" name="Nat. Commun.">
        <title>Thousands of microbial genomes shed light on interconnected biogeochemical processes in an aquifer system.</title>
        <authorList>
            <person name="Anantharaman K."/>
            <person name="Brown C.T."/>
            <person name="Hug L.A."/>
            <person name="Sharon I."/>
            <person name="Castelle C.J."/>
            <person name="Probst A.J."/>
            <person name="Thomas B.C."/>
            <person name="Singh A."/>
            <person name="Wilkins M.J."/>
            <person name="Karaoz U."/>
            <person name="Brodie E.L."/>
            <person name="Williams K.H."/>
            <person name="Hubbard S.S."/>
            <person name="Banfield J.F."/>
        </authorList>
    </citation>
    <scope>NUCLEOTIDE SEQUENCE [LARGE SCALE GENOMIC DNA]</scope>
</reference>
<keyword evidence="2 4" id="KW-0413">Isomerase</keyword>
<protein>
    <submittedName>
        <fullName evidence="4">Ribose 5-phosphate isomerase B</fullName>
    </submittedName>
</protein>
<feature type="active site" description="Proton acceptor" evidence="3">
    <location>
        <position position="66"/>
    </location>
</feature>
<comment type="similarity">
    <text evidence="1">Belongs to the LacAB/RpiB family.</text>
</comment>
<dbReference type="NCBIfam" id="NF004051">
    <property type="entry name" value="PRK05571.1"/>
    <property type="match status" value="1"/>
</dbReference>
<dbReference type="Proteomes" id="UP000176498">
    <property type="component" value="Unassembled WGS sequence"/>
</dbReference>
<evidence type="ECO:0000313" key="5">
    <source>
        <dbReference type="Proteomes" id="UP000176498"/>
    </source>
</evidence>
<evidence type="ECO:0000313" key="4">
    <source>
        <dbReference type="EMBL" id="OGY42288.1"/>
    </source>
</evidence>
<comment type="caution">
    <text evidence="4">The sequence shown here is derived from an EMBL/GenBank/DDBJ whole genome shotgun (WGS) entry which is preliminary data.</text>
</comment>
<name>A0A1G1XQJ8_9BACT</name>
<organism evidence="4 5">
    <name type="scientific">Candidatus Buchananbacteria bacterium RBG_13_36_9</name>
    <dbReference type="NCBI Taxonomy" id="1797530"/>
    <lineage>
        <taxon>Bacteria</taxon>
        <taxon>Candidatus Buchananiibacteriota</taxon>
    </lineage>
</organism>
<accession>A0A1G1XQJ8</accession>
<dbReference type="EMBL" id="MHHZ01000005">
    <property type="protein sequence ID" value="OGY42288.1"/>
    <property type="molecule type" value="Genomic_DNA"/>
</dbReference>
<dbReference type="Pfam" id="PF02502">
    <property type="entry name" value="LacAB_rpiB"/>
    <property type="match status" value="1"/>
</dbReference>
<dbReference type="NCBIfam" id="TIGR00689">
    <property type="entry name" value="rpiB_lacA_lacB"/>
    <property type="match status" value="1"/>
</dbReference>
<proteinExistence type="inferred from homology"/>
<evidence type="ECO:0000256" key="3">
    <source>
        <dbReference type="PIRSR" id="PIRSR005384-1"/>
    </source>
</evidence>
<dbReference type="PANTHER" id="PTHR30345:SF0">
    <property type="entry name" value="DNA DAMAGE-REPAIR_TOLERATION PROTEIN DRT102"/>
    <property type="match status" value="1"/>
</dbReference>
<dbReference type="InterPro" id="IPR036569">
    <property type="entry name" value="RpiB_LacA_LacB_sf"/>
</dbReference>